<protein>
    <submittedName>
        <fullName evidence="2">Uncharacterized protein</fullName>
    </submittedName>
</protein>
<evidence type="ECO:0000313" key="2">
    <source>
        <dbReference type="EMBL" id="CAI9266364.1"/>
    </source>
</evidence>
<accession>A0AA35VCW9</accession>
<feature type="region of interest" description="Disordered" evidence="1">
    <location>
        <begin position="43"/>
        <end position="64"/>
    </location>
</feature>
<dbReference type="AlphaFoldDB" id="A0AA35VCW9"/>
<gene>
    <name evidence="2" type="ORF">LSALG_LOCUS6928</name>
</gene>
<feature type="compositionally biased region" description="Basic and acidic residues" evidence="1">
    <location>
        <begin position="1"/>
        <end position="14"/>
    </location>
</feature>
<evidence type="ECO:0000256" key="1">
    <source>
        <dbReference type="SAM" id="MobiDB-lite"/>
    </source>
</evidence>
<sequence>MMDERGETRDRDVGGDEDAVSPLKLSDFNSYLKIKKNAVFPRLPSYARPSNTHPPPISSQIRPSPAPIISSHLLRSSMSHSIAAPIVDLIQTSFSQLLILTPTTKVRPPKFSAGILPRQRRRPPLNLHHTPDAKAIAPEVLSNKGYDGGTSDTWSCGFI</sequence>
<feature type="region of interest" description="Disordered" evidence="1">
    <location>
        <begin position="1"/>
        <end position="22"/>
    </location>
</feature>
<organism evidence="2 3">
    <name type="scientific">Lactuca saligna</name>
    <name type="common">Willowleaf lettuce</name>
    <dbReference type="NCBI Taxonomy" id="75948"/>
    <lineage>
        <taxon>Eukaryota</taxon>
        <taxon>Viridiplantae</taxon>
        <taxon>Streptophyta</taxon>
        <taxon>Embryophyta</taxon>
        <taxon>Tracheophyta</taxon>
        <taxon>Spermatophyta</taxon>
        <taxon>Magnoliopsida</taxon>
        <taxon>eudicotyledons</taxon>
        <taxon>Gunneridae</taxon>
        <taxon>Pentapetalae</taxon>
        <taxon>asterids</taxon>
        <taxon>campanulids</taxon>
        <taxon>Asterales</taxon>
        <taxon>Asteraceae</taxon>
        <taxon>Cichorioideae</taxon>
        <taxon>Cichorieae</taxon>
        <taxon>Lactucinae</taxon>
        <taxon>Lactuca</taxon>
    </lineage>
</organism>
<reference evidence="2" key="1">
    <citation type="submission" date="2023-04" db="EMBL/GenBank/DDBJ databases">
        <authorList>
            <person name="Vijverberg K."/>
            <person name="Xiong W."/>
            <person name="Schranz E."/>
        </authorList>
    </citation>
    <scope>NUCLEOTIDE SEQUENCE</scope>
</reference>
<name>A0AA35VCW9_LACSI</name>
<proteinExistence type="predicted"/>
<evidence type="ECO:0000313" key="3">
    <source>
        <dbReference type="Proteomes" id="UP001177003"/>
    </source>
</evidence>
<dbReference type="EMBL" id="OX465077">
    <property type="protein sequence ID" value="CAI9266364.1"/>
    <property type="molecule type" value="Genomic_DNA"/>
</dbReference>
<keyword evidence="3" id="KW-1185">Reference proteome</keyword>
<dbReference type="Proteomes" id="UP001177003">
    <property type="component" value="Chromosome 1"/>
</dbReference>